<dbReference type="PANTHER" id="PTHR31791:SF37">
    <property type="entry name" value="A_TM021B04.7 PROTEIN"/>
    <property type="match status" value="1"/>
</dbReference>
<dbReference type="InterPro" id="IPR012474">
    <property type="entry name" value="Frigida"/>
</dbReference>
<evidence type="ECO:0000256" key="5">
    <source>
        <dbReference type="SAM" id="Coils"/>
    </source>
</evidence>
<dbReference type="EMBL" id="JBANAX010000143">
    <property type="protein sequence ID" value="KAL1220856.1"/>
    <property type="molecule type" value="Genomic_DNA"/>
</dbReference>
<evidence type="ECO:0000256" key="3">
    <source>
        <dbReference type="ARBA" id="ARBA00022782"/>
    </source>
</evidence>
<sequence length="1221" mass="140300">MEEITLEDEVKLCDVKREHLGKVMEQIKSRANDALIFTLQWSDLEDHLKVVGDKMEKRFKQLVSKELEFEKKSFALEGRAKVVEASKAELSDFEKKAEGFRSEIEVKREELGFLKKSLEECRVDLDLKAEELRQMEIGLESYRVEVNAEKERLGRTEHSRRELEEEMERKRKDLSLVMAKIAECEKLFETRSSELMKTHGEVELKGKQLEEMNIDLESHRGEVKAEKDHLGRIENGRKELEEEMERKRKDLSLVQDKIAECEKLFETRSSDLMKTQGEVELKGKQLEQMNIDLERHRGEVNEKMEHLDISRTLSRELEEEIERKKKDRTAVLDEIAEFRKQLESVEKQLDSQQKLLETRSSELVSKKKEYEGLIMDLDLVSSLDKNMKETCQQVESKTKELKEIERLINERSAHSESIKLLLQEHTEELALREKKYIDITEAIRKLSSELVDKEKTLQRAKDFIQKLGKKQRLKQKNVESTEANLERITAGCDSKKMELLSVKDKLGECLKNLEIKEREFKSLQLLITERNGQVKEGEKKKQHLDNSIEELIRQLQEKQEEISSFNKAIRESSDELGSKRKHLDQVRSSITDLTTDLYSVKKNIQEKEKEHVKLKASLMELVLEKKQFDARSEKIELKEKELDGKEKKLESVEQKLAQCVKDYELKAKKLASFCQQSNPDQHVDLTPDAKVCDEKTLQLLLHGHLKKCHQLYLDVSNALKASSEPEKLVLHIIQWLHQRMVVTNLDPNSVRRSIICLLECLIDMSPKPNTEVQEEAIKSASEWKNTALVKAKIPVEVLGCLHFLTAFSLAYTFDADKVKNLFDVAFLRKYVPSMCEVLGVSSLALVNNVQALDDPEHQLVEAPISNGRDSRCMDALMDVEGSSAFSANEVFTGLQAMTDPAEYVLNAVNDELMGAQQRGELSLSEPIVKNLVMLLEELQRVVKPSDHLLPNASQVANRWSSMMGTRSQISPLEAWGFLQLIVAYGLVLQTDPDKTSKFALYVAHFNQAPKLFESLGLSKTIPYFVHQLLTEHHFIPAIRFMIFFKLNCNFSPLAYLKAEIMSLRSSAKLKRRFDPQAEDKDAAKLRDIIELIEDFKLDIDLPVDLIVKFMVPRDSQTQNQCVVSSAVPVQPPQVHKLASNTVIQGTCITTHGSNPNLPVTSLGASSINSVQQFFDKYRTGGSTVLQSESSHQFGLKRQRVERRDPRPSIRPCFNPSRHGRF</sequence>
<evidence type="ECO:0000313" key="7">
    <source>
        <dbReference type="EMBL" id="KAL1220856.1"/>
    </source>
</evidence>
<feature type="coiled-coil region" evidence="5">
    <location>
        <begin position="209"/>
        <end position="362"/>
    </location>
</feature>
<feature type="coiled-coil region" evidence="5">
    <location>
        <begin position="534"/>
        <end position="575"/>
    </location>
</feature>
<feature type="coiled-coil region" evidence="5">
    <location>
        <begin position="83"/>
        <end position="180"/>
    </location>
</feature>
<dbReference type="Proteomes" id="UP001558713">
    <property type="component" value="Unassembled WGS sequence"/>
</dbReference>
<feature type="region of interest" description="Disordered" evidence="6">
    <location>
        <begin position="1188"/>
        <end position="1221"/>
    </location>
</feature>
<keyword evidence="5" id="KW-0175">Coiled coil</keyword>
<comment type="similarity">
    <text evidence="1">Belongs to the Frigida family.</text>
</comment>
<feature type="coiled-coil region" evidence="5">
    <location>
        <begin position="387"/>
        <end position="424"/>
    </location>
</feature>
<dbReference type="GO" id="GO:0009908">
    <property type="term" value="P:flower development"/>
    <property type="evidence" value="ECO:0007669"/>
    <property type="project" value="UniProtKB-KW"/>
</dbReference>
<evidence type="ECO:0000256" key="1">
    <source>
        <dbReference type="ARBA" id="ARBA00008956"/>
    </source>
</evidence>
<keyword evidence="8" id="KW-1185">Reference proteome</keyword>
<evidence type="ECO:0000256" key="4">
    <source>
        <dbReference type="ARBA" id="ARBA00023089"/>
    </source>
</evidence>
<feature type="coiled-coil region" evidence="5">
    <location>
        <begin position="604"/>
        <end position="662"/>
    </location>
</feature>
<keyword evidence="4" id="KW-0287">Flowering</keyword>
<dbReference type="GO" id="GO:0030154">
    <property type="term" value="P:cell differentiation"/>
    <property type="evidence" value="ECO:0007669"/>
    <property type="project" value="UniProtKB-KW"/>
</dbReference>
<keyword evidence="2" id="KW-0217">Developmental protein</keyword>
<dbReference type="PANTHER" id="PTHR31791">
    <property type="entry name" value="FRIGIDA-LIKE PROTEIN 3-RELATED"/>
    <property type="match status" value="1"/>
</dbReference>
<gene>
    <name evidence="7" type="ORF">V5N11_016862</name>
</gene>
<evidence type="ECO:0000313" key="8">
    <source>
        <dbReference type="Proteomes" id="UP001558713"/>
    </source>
</evidence>
<protein>
    <submittedName>
        <fullName evidence="7">FRIGIDA-like protein 3</fullName>
    </submittedName>
</protein>
<evidence type="ECO:0000256" key="6">
    <source>
        <dbReference type="SAM" id="MobiDB-lite"/>
    </source>
</evidence>
<proteinExistence type="inferred from homology"/>
<dbReference type="AlphaFoldDB" id="A0ABD1BUK7"/>
<keyword evidence="3" id="KW-0221">Differentiation</keyword>
<evidence type="ECO:0000256" key="2">
    <source>
        <dbReference type="ARBA" id="ARBA00022473"/>
    </source>
</evidence>
<organism evidence="7 8">
    <name type="scientific">Cardamine amara subsp. amara</name>
    <dbReference type="NCBI Taxonomy" id="228776"/>
    <lineage>
        <taxon>Eukaryota</taxon>
        <taxon>Viridiplantae</taxon>
        <taxon>Streptophyta</taxon>
        <taxon>Embryophyta</taxon>
        <taxon>Tracheophyta</taxon>
        <taxon>Spermatophyta</taxon>
        <taxon>Magnoliopsida</taxon>
        <taxon>eudicotyledons</taxon>
        <taxon>Gunneridae</taxon>
        <taxon>Pentapetalae</taxon>
        <taxon>rosids</taxon>
        <taxon>malvids</taxon>
        <taxon>Brassicales</taxon>
        <taxon>Brassicaceae</taxon>
        <taxon>Cardamineae</taxon>
        <taxon>Cardamine</taxon>
    </lineage>
</organism>
<dbReference type="Pfam" id="PF07899">
    <property type="entry name" value="Frigida"/>
    <property type="match status" value="2"/>
</dbReference>
<name>A0ABD1BUK7_CARAN</name>
<reference evidence="7 8" key="1">
    <citation type="submission" date="2024-04" db="EMBL/GenBank/DDBJ databases">
        <title>Genome assembly C_amara_ONT_v2.</title>
        <authorList>
            <person name="Yant L."/>
            <person name="Moore C."/>
            <person name="Slenker M."/>
        </authorList>
    </citation>
    <scope>NUCLEOTIDE SEQUENCE [LARGE SCALE GENOMIC DNA]</scope>
    <source>
        <tissue evidence="7">Leaf</tissue>
    </source>
</reference>
<comment type="caution">
    <text evidence="7">The sequence shown here is derived from an EMBL/GenBank/DDBJ whole genome shotgun (WGS) entry which is preliminary data.</text>
</comment>
<accession>A0ABD1BUK7</accession>